<dbReference type="PANTHER" id="PTHR43462:SF2">
    <property type="entry name" value="THREONYL AND ALANYL TRNA SYNTHETASE SECOND ADDITIONAL DOMAIN-CONTAINING PROTEIN"/>
    <property type="match status" value="1"/>
</dbReference>
<organism evidence="2 3">
    <name type="scientific">Ziziphus jujuba</name>
    <name type="common">Chinese jujube</name>
    <name type="synonym">Ziziphus sativa</name>
    <dbReference type="NCBI Taxonomy" id="326968"/>
    <lineage>
        <taxon>Eukaryota</taxon>
        <taxon>Viridiplantae</taxon>
        <taxon>Streptophyta</taxon>
        <taxon>Embryophyta</taxon>
        <taxon>Tracheophyta</taxon>
        <taxon>Spermatophyta</taxon>
        <taxon>Magnoliopsida</taxon>
        <taxon>eudicotyledons</taxon>
        <taxon>Gunneridae</taxon>
        <taxon>Pentapetalae</taxon>
        <taxon>rosids</taxon>
        <taxon>fabids</taxon>
        <taxon>Rosales</taxon>
        <taxon>Rhamnaceae</taxon>
        <taxon>Paliureae</taxon>
        <taxon>Ziziphus</taxon>
    </lineage>
</organism>
<evidence type="ECO:0000313" key="3">
    <source>
        <dbReference type="RefSeq" id="XP_048320986.2"/>
    </source>
</evidence>
<evidence type="ECO:0000313" key="2">
    <source>
        <dbReference type="Proteomes" id="UP001652623"/>
    </source>
</evidence>
<dbReference type="PROSITE" id="PS50860">
    <property type="entry name" value="AA_TRNA_LIGASE_II_ALA"/>
    <property type="match status" value="1"/>
</dbReference>
<keyword evidence="2" id="KW-1185">Reference proteome</keyword>
<gene>
    <name evidence="3" type="primary">LOC125419312</name>
</gene>
<protein>
    <submittedName>
        <fullName evidence="3">Uncharacterized protein LOC125419312 isoform X1</fullName>
    </submittedName>
</protein>
<dbReference type="Pfam" id="PF01411">
    <property type="entry name" value="tRNA-synt_2c"/>
    <property type="match status" value="1"/>
</dbReference>
<reference evidence="3" key="1">
    <citation type="submission" date="2025-08" db="UniProtKB">
        <authorList>
            <consortium name="RefSeq"/>
        </authorList>
    </citation>
    <scope>IDENTIFICATION</scope>
    <source>
        <tissue evidence="3">Seedling</tissue>
    </source>
</reference>
<dbReference type="InterPro" id="IPR051335">
    <property type="entry name" value="Alanyl-tRNA_Editing_Enzymes"/>
</dbReference>
<dbReference type="InterPro" id="IPR018164">
    <property type="entry name" value="Ala-tRNA-synth_IIc_N"/>
</dbReference>
<accession>A0ABM3I5G7</accession>
<feature type="domain" description="Alanyl-transfer RNA synthetases family profile" evidence="1">
    <location>
        <begin position="113"/>
        <end position="348"/>
    </location>
</feature>
<dbReference type="PANTHER" id="PTHR43462">
    <property type="entry name" value="ALANYL-TRNA EDITING PROTEIN"/>
    <property type="match status" value="1"/>
</dbReference>
<dbReference type="Gene3D" id="2.40.30.130">
    <property type="match status" value="1"/>
</dbReference>
<name>A0ABM3I5G7_ZIZJJ</name>
<dbReference type="GeneID" id="125419312"/>
<evidence type="ECO:0000259" key="1">
    <source>
        <dbReference type="PROSITE" id="PS50860"/>
    </source>
</evidence>
<dbReference type="SUPFAM" id="SSF50447">
    <property type="entry name" value="Translation proteins"/>
    <property type="match status" value="1"/>
</dbReference>
<sequence length="415" mass="45859">MAIIGKEMVMNIMKQVGEKNCIPVSKFLMGMPNRSMYSANHIHFANPYGGSLVSLRTWHSLNGRLRSRVNIEDVDSHAPNVYYVKVDPWRKIPATAYFSPSCVRVDPVAAMDLSPTKLDYYHDMWKLKSNATILSYFKGDDGRHALILDRTVFHPQGGGQPADTGFITLADSDFKFVVEDVRSKDGVVFHYGFIENSSGDSESKFEKGKEVLLDVDEPRRKLNARLHSAGHLLDTCMQNVGLGDLVPTKGYHFADGPFVEYKGKVDPKELESKQKELELEANTSISKGGKVIAAVLSYEEAAEMCGGSLPDYIPKDSTPRIIKLGETPGCPCGGTHVSDISEIKSVTVGYQPDCGKAIVGRRKSRLTVKECKLKNVLPLFLILILRCGCSCSSHALSIIIAKDITITVIWVKSER</sequence>
<dbReference type="Gene3D" id="3.30.980.10">
    <property type="entry name" value="Threonyl-trna Synthetase, Chain A, domain 2"/>
    <property type="match status" value="1"/>
</dbReference>
<proteinExistence type="predicted"/>
<dbReference type="RefSeq" id="XP_048320986.2">
    <property type="nucleotide sequence ID" value="XM_048465029.2"/>
</dbReference>
<dbReference type="Proteomes" id="UP001652623">
    <property type="component" value="Chromosome 11"/>
</dbReference>
<dbReference type="InterPro" id="IPR018165">
    <property type="entry name" value="Ala-tRNA-synth_IIc_core"/>
</dbReference>
<dbReference type="InterPro" id="IPR018163">
    <property type="entry name" value="Thr/Ala-tRNA-synth_IIc_edit"/>
</dbReference>
<dbReference type="InterPro" id="IPR009000">
    <property type="entry name" value="Transl_B-barrel_sf"/>
</dbReference>
<dbReference type="SUPFAM" id="SSF55186">
    <property type="entry name" value="ThrRS/AlaRS common domain"/>
    <property type="match status" value="1"/>
</dbReference>